<sequence>MGAQTFPLRRSRSRATQYATSPECITSLKTAPESTVTSRGTSTAAAAAARTPSSGERASSGRISSSITHNSVLPVTPQYLCQLTEKQLGPREDVVGHVRQKPPPAPP</sequence>
<dbReference type="EMBL" id="MKKU01000156">
    <property type="protein sequence ID" value="RNF21424.1"/>
    <property type="molecule type" value="Genomic_DNA"/>
</dbReference>
<evidence type="ECO:0000313" key="2">
    <source>
        <dbReference type="EMBL" id="RNF21424.1"/>
    </source>
</evidence>
<feature type="region of interest" description="Disordered" evidence="1">
    <location>
        <begin position="87"/>
        <end position="107"/>
    </location>
</feature>
<dbReference type="Proteomes" id="UP000284403">
    <property type="component" value="Unassembled WGS sequence"/>
</dbReference>
<dbReference type="GeneID" id="40317085"/>
<dbReference type="RefSeq" id="XP_029229527.1">
    <property type="nucleotide sequence ID" value="XM_029370392.1"/>
</dbReference>
<evidence type="ECO:0000256" key="1">
    <source>
        <dbReference type="SAM" id="MobiDB-lite"/>
    </source>
</evidence>
<keyword evidence="3" id="KW-1185">Reference proteome</keyword>
<feature type="region of interest" description="Disordered" evidence="1">
    <location>
        <begin position="1"/>
        <end position="69"/>
    </location>
</feature>
<feature type="compositionally biased region" description="Low complexity" evidence="1">
    <location>
        <begin position="34"/>
        <end position="55"/>
    </location>
</feature>
<organism evidence="2 3">
    <name type="scientific">Trypanosoma conorhini</name>
    <dbReference type="NCBI Taxonomy" id="83891"/>
    <lineage>
        <taxon>Eukaryota</taxon>
        <taxon>Discoba</taxon>
        <taxon>Euglenozoa</taxon>
        <taxon>Kinetoplastea</taxon>
        <taxon>Metakinetoplastina</taxon>
        <taxon>Trypanosomatida</taxon>
        <taxon>Trypanosomatidae</taxon>
        <taxon>Trypanosoma</taxon>
    </lineage>
</organism>
<evidence type="ECO:0000313" key="3">
    <source>
        <dbReference type="Proteomes" id="UP000284403"/>
    </source>
</evidence>
<comment type="caution">
    <text evidence="2">The sequence shown here is derived from an EMBL/GenBank/DDBJ whole genome shotgun (WGS) entry which is preliminary data.</text>
</comment>
<feature type="compositionally biased region" description="Polar residues" evidence="1">
    <location>
        <begin position="14"/>
        <end position="33"/>
    </location>
</feature>
<proteinExistence type="predicted"/>
<gene>
    <name evidence="2" type="ORF">Tco025E_03474</name>
</gene>
<accession>A0A3R7L7N9</accession>
<name>A0A3R7L7N9_9TRYP</name>
<dbReference type="AlphaFoldDB" id="A0A3R7L7N9"/>
<protein>
    <submittedName>
        <fullName evidence="2">Uncharacterized protein</fullName>
    </submittedName>
</protein>
<reference evidence="2 3" key="1">
    <citation type="journal article" date="2018" name="BMC Genomics">
        <title>Genomic comparison of Trypanosoma conorhini and Trypanosoma rangeli to Trypanosoma cruzi strains of high and low virulence.</title>
        <authorList>
            <person name="Bradwell K.R."/>
            <person name="Koparde V.N."/>
            <person name="Matveyev A.V."/>
            <person name="Serrano M.G."/>
            <person name="Alves J.M."/>
            <person name="Parikh H."/>
            <person name="Huang B."/>
            <person name="Lee V."/>
            <person name="Espinosa-Alvarez O."/>
            <person name="Ortiz P.A."/>
            <person name="Costa-Martins A.G."/>
            <person name="Teixeira M.M."/>
            <person name="Buck G.A."/>
        </authorList>
    </citation>
    <scope>NUCLEOTIDE SEQUENCE [LARGE SCALE GENOMIC DNA]</scope>
    <source>
        <strain evidence="2 3">025E</strain>
    </source>
</reference>